<dbReference type="Proteomes" id="UP001215151">
    <property type="component" value="Unassembled WGS sequence"/>
</dbReference>
<accession>A0AAD7U4S0</accession>
<dbReference type="AlphaFoldDB" id="A0AAD7U4S0"/>
<evidence type="ECO:0000256" key="1">
    <source>
        <dbReference type="SAM" id="SignalP"/>
    </source>
</evidence>
<proteinExistence type="predicted"/>
<protein>
    <submittedName>
        <fullName evidence="2">Uncharacterized protein</fullName>
    </submittedName>
</protein>
<organism evidence="2 3">
    <name type="scientific">Trametes cubensis</name>
    <dbReference type="NCBI Taxonomy" id="1111947"/>
    <lineage>
        <taxon>Eukaryota</taxon>
        <taxon>Fungi</taxon>
        <taxon>Dikarya</taxon>
        <taxon>Basidiomycota</taxon>
        <taxon>Agaricomycotina</taxon>
        <taxon>Agaricomycetes</taxon>
        <taxon>Polyporales</taxon>
        <taxon>Polyporaceae</taxon>
        <taxon>Trametes</taxon>
    </lineage>
</organism>
<name>A0AAD7U4S0_9APHY</name>
<sequence>MIAQTSSLAKAFVLAVASFGMFSAAFPASEMEKRAIFTPRVTYPHTGTVWYKGDAHNVTWDTSDAPVNVTNRYGGRIQLRKAELITPLILADNFDVLLGRIEVVVPFVEPGSDYSLVFFGDSGDYSDEFTILATRG</sequence>
<evidence type="ECO:0000313" key="3">
    <source>
        <dbReference type="Proteomes" id="UP001215151"/>
    </source>
</evidence>
<evidence type="ECO:0000313" key="2">
    <source>
        <dbReference type="EMBL" id="KAJ8501709.1"/>
    </source>
</evidence>
<comment type="caution">
    <text evidence="2">The sequence shown here is derived from an EMBL/GenBank/DDBJ whole genome shotgun (WGS) entry which is preliminary data.</text>
</comment>
<gene>
    <name evidence="2" type="ORF">ONZ51_g484</name>
</gene>
<feature type="signal peptide" evidence="1">
    <location>
        <begin position="1"/>
        <end position="24"/>
    </location>
</feature>
<keyword evidence="1" id="KW-0732">Signal</keyword>
<keyword evidence="3" id="KW-1185">Reference proteome</keyword>
<feature type="chain" id="PRO_5042201944" evidence="1">
    <location>
        <begin position="25"/>
        <end position="136"/>
    </location>
</feature>
<reference evidence="2" key="1">
    <citation type="submission" date="2022-11" db="EMBL/GenBank/DDBJ databases">
        <title>Genome Sequence of Cubamyces cubensis.</title>
        <authorList>
            <person name="Buettner E."/>
        </authorList>
    </citation>
    <scope>NUCLEOTIDE SEQUENCE</scope>
    <source>
        <strain evidence="2">MPL-01</strain>
    </source>
</reference>
<dbReference type="EMBL" id="JAPEVG010000005">
    <property type="protein sequence ID" value="KAJ8501709.1"/>
    <property type="molecule type" value="Genomic_DNA"/>
</dbReference>